<accession>A0A495BKB8</accession>
<dbReference type="Pfam" id="PF01312">
    <property type="entry name" value="Bac_export_2"/>
    <property type="match status" value="1"/>
</dbReference>
<proteinExistence type="inferred from homology"/>
<dbReference type="Gene3D" id="3.40.1690.10">
    <property type="entry name" value="secretion proteins EscU"/>
    <property type="match status" value="1"/>
</dbReference>
<dbReference type="GO" id="GO:0009306">
    <property type="term" value="P:protein secretion"/>
    <property type="evidence" value="ECO:0007669"/>
    <property type="project" value="InterPro"/>
</dbReference>
<reference evidence="2 3" key="1">
    <citation type="submission" date="2018-10" db="EMBL/GenBank/DDBJ databases">
        <title>Genomic Encyclopedia of Type Strains, Phase IV (KMG-IV): sequencing the most valuable type-strain genomes for metagenomic binning, comparative biology and taxonomic classification.</title>
        <authorList>
            <person name="Goeker M."/>
        </authorList>
    </citation>
    <scope>NUCLEOTIDE SEQUENCE [LARGE SCALE GENOMIC DNA]</scope>
    <source>
        <strain evidence="2 3">DSM 3303</strain>
    </source>
</reference>
<sequence length="106" mass="12092">MKPEHRRSAVALRYSEDSAAPKVVAKGYGRMAERIIEQAKEAGVFVHDSPELVNLLMQVDMDNHIPPELYRAVAEILAFLYFLEHQATGKDMNFEQWLAQRQPPPS</sequence>
<dbReference type="PANTHER" id="PTHR30531:SF12">
    <property type="entry name" value="FLAGELLAR BIOSYNTHETIC PROTEIN FLHB"/>
    <property type="match status" value="1"/>
</dbReference>
<evidence type="ECO:0000256" key="1">
    <source>
        <dbReference type="ARBA" id="ARBA00010690"/>
    </source>
</evidence>
<comment type="caution">
    <text evidence="2">The sequence shown here is derived from an EMBL/GenBank/DDBJ whole genome shotgun (WGS) entry which is preliminary data.</text>
</comment>
<evidence type="ECO:0000313" key="2">
    <source>
        <dbReference type="EMBL" id="RKQ62112.1"/>
    </source>
</evidence>
<protein>
    <submittedName>
        <fullName evidence="2">Flagellar biosynthesis protein</fullName>
    </submittedName>
</protein>
<dbReference type="PANTHER" id="PTHR30531">
    <property type="entry name" value="FLAGELLAR BIOSYNTHETIC PROTEIN FLHB"/>
    <property type="match status" value="1"/>
</dbReference>
<keyword evidence="2" id="KW-0282">Flagellum</keyword>
<dbReference type="SUPFAM" id="SSF160544">
    <property type="entry name" value="EscU C-terminal domain-like"/>
    <property type="match status" value="1"/>
</dbReference>
<dbReference type="InterPro" id="IPR006135">
    <property type="entry name" value="T3SS_substrate_exporter"/>
</dbReference>
<dbReference type="RefSeq" id="WP_120809282.1">
    <property type="nucleotide sequence ID" value="NZ_JAQQLD010000009.1"/>
</dbReference>
<gene>
    <name evidence="2" type="ORF">C8E02_0168</name>
</gene>
<keyword evidence="2" id="KW-0969">Cilium</keyword>
<organism evidence="2 3">
    <name type="scientific">Vogesella indigofera</name>
    <name type="common">Pseudomonas indigofera</name>
    <dbReference type="NCBI Taxonomy" id="45465"/>
    <lineage>
        <taxon>Bacteria</taxon>
        <taxon>Pseudomonadati</taxon>
        <taxon>Pseudomonadota</taxon>
        <taxon>Betaproteobacteria</taxon>
        <taxon>Neisseriales</taxon>
        <taxon>Chromobacteriaceae</taxon>
        <taxon>Vogesella</taxon>
    </lineage>
</organism>
<evidence type="ECO:0000313" key="3">
    <source>
        <dbReference type="Proteomes" id="UP000279384"/>
    </source>
</evidence>
<dbReference type="GO" id="GO:0005886">
    <property type="term" value="C:plasma membrane"/>
    <property type="evidence" value="ECO:0007669"/>
    <property type="project" value="TreeGrafter"/>
</dbReference>
<comment type="similarity">
    <text evidence="1">Belongs to the type III secretion exporter family.</text>
</comment>
<keyword evidence="2" id="KW-0966">Cell projection</keyword>
<name>A0A495BKB8_VOGIN</name>
<dbReference type="InterPro" id="IPR029025">
    <property type="entry name" value="T3SS_substrate_exporter_C"/>
</dbReference>
<dbReference type="EMBL" id="RBID01000002">
    <property type="protein sequence ID" value="RKQ62112.1"/>
    <property type="molecule type" value="Genomic_DNA"/>
</dbReference>
<dbReference type="Proteomes" id="UP000279384">
    <property type="component" value="Unassembled WGS sequence"/>
</dbReference>
<dbReference type="AlphaFoldDB" id="A0A495BKB8"/>